<feature type="region of interest" description="Disordered" evidence="1">
    <location>
        <begin position="139"/>
        <end position="235"/>
    </location>
</feature>
<dbReference type="GO" id="GO:0016301">
    <property type="term" value="F:kinase activity"/>
    <property type="evidence" value="ECO:0007669"/>
    <property type="project" value="UniProtKB-KW"/>
</dbReference>
<keyword evidence="2" id="KW-0812">Transmembrane</keyword>
<feature type="compositionally biased region" description="Low complexity" evidence="1">
    <location>
        <begin position="163"/>
        <end position="185"/>
    </location>
</feature>
<keyword evidence="2" id="KW-1133">Transmembrane helix</keyword>
<dbReference type="EMBL" id="WBSM01000012">
    <property type="protein sequence ID" value="KAB8286968.1"/>
    <property type="molecule type" value="Genomic_DNA"/>
</dbReference>
<dbReference type="AlphaFoldDB" id="A0A6L4WY30"/>
<dbReference type="Proteomes" id="UP000469943">
    <property type="component" value="Unassembled WGS sequence"/>
</dbReference>
<gene>
    <name evidence="3" type="ORF">DSM100688_1919</name>
    <name evidence="4" type="ORF">GFD24_09980</name>
</gene>
<feature type="region of interest" description="Disordered" evidence="1">
    <location>
        <begin position="384"/>
        <end position="407"/>
    </location>
</feature>
<sequence length="544" mass="56521">MTGWLDRLADADRRTGNAWLLTAVLIVALVCAAETLTRLTDGDMGAVDAMCAFGLVWAVVLMAFRPVSGGLLTAMTWTVLCVAPVETPSAALVAVLVAVGVLGYANRRIAALVALMTLAAWLFTAGGVALPQWHVGSGGGTGSSMSTNADDDAAGDAGDTTDADSAGSSADSLGSADDTTDANGTDDARREPSNESSNGDADASDHTDTITGDHAATDGTASAGDGDVNGAGDGDRRGDDRHVLLGTVAMSGVIPVIVLFAGFLLGGMAARWNHERHSERMELAYRRQRARAAQDIHDYVSNDLAYLILRLDKDIADGKSPGVEELRELRDVASGALDRTHQVIGVIEGRDGGHRAAEMNGRAEAVASASVPLIDDRTSDDLGLASSSVSHHARRSSGSSVVNPNAERDDCPLAAQLRTIAHAGDHRLAELGFDGQTIITNANDGAEPDELIEGFLEELYGNIAKHADPAAGYVLTIGIGRDAVQVALVDTAVNSVAASGRDSDAPRLGTGLNRYRTRLDARDGALTIDAQDGEWTLSAVIPLR</sequence>
<dbReference type="Gene3D" id="3.30.565.10">
    <property type="entry name" value="Histidine kinase-like ATPase, C-terminal domain"/>
    <property type="match status" value="1"/>
</dbReference>
<reference evidence="3 6" key="2">
    <citation type="submission" date="2019-10" db="EMBL/GenBank/DDBJ databases">
        <title>Characterization of the phylogenetic diversity of two novel species belonging to the genus Bifidobacterium: Bifidobacterium cebidarum sp. nov. and Bifidobacterium leontopitheci sp. nov.</title>
        <authorList>
            <person name="Lugli G.A."/>
            <person name="Duranti S."/>
            <person name="Milani C."/>
            <person name="Turroni F."/>
            <person name="Ventura M."/>
        </authorList>
    </citation>
    <scope>NUCLEOTIDE SEQUENCE [LARGE SCALE GENOMIC DNA]</scope>
    <source>
        <strain evidence="3 6">DSM 100688</strain>
    </source>
</reference>
<dbReference type="OrthoDB" id="3230610at2"/>
<organism evidence="3 6">
    <name type="scientific">Bifidobacterium ramosum</name>
    <dbReference type="NCBI Taxonomy" id="1798158"/>
    <lineage>
        <taxon>Bacteria</taxon>
        <taxon>Bacillati</taxon>
        <taxon>Actinomycetota</taxon>
        <taxon>Actinomycetes</taxon>
        <taxon>Bifidobacteriales</taxon>
        <taxon>Bifidobacteriaceae</taxon>
        <taxon>Bifidobacterium</taxon>
    </lineage>
</organism>
<evidence type="ECO:0000313" key="4">
    <source>
        <dbReference type="EMBL" id="NEG72524.1"/>
    </source>
</evidence>
<feature type="transmembrane region" description="Helical" evidence="2">
    <location>
        <begin position="243"/>
        <end position="270"/>
    </location>
</feature>
<dbReference type="EMBL" id="WHZX01000009">
    <property type="protein sequence ID" value="NEG72524.1"/>
    <property type="molecule type" value="Genomic_DNA"/>
</dbReference>
<feature type="compositionally biased region" description="Low complexity" evidence="1">
    <location>
        <begin position="385"/>
        <end position="401"/>
    </location>
</feature>
<keyword evidence="3" id="KW-0418">Kinase</keyword>
<dbReference type="InterPro" id="IPR036890">
    <property type="entry name" value="HATPase_C_sf"/>
</dbReference>
<evidence type="ECO:0000256" key="2">
    <source>
        <dbReference type="SAM" id="Phobius"/>
    </source>
</evidence>
<evidence type="ECO:0000313" key="3">
    <source>
        <dbReference type="EMBL" id="KAB8286968.1"/>
    </source>
</evidence>
<feature type="transmembrane region" description="Helical" evidence="2">
    <location>
        <begin position="45"/>
        <end position="64"/>
    </location>
</feature>
<proteinExistence type="predicted"/>
<evidence type="ECO:0000256" key="1">
    <source>
        <dbReference type="SAM" id="MobiDB-lite"/>
    </source>
</evidence>
<feature type="transmembrane region" description="Helical" evidence="2">
    <location>
        <begin position="109"/>
        <end position="130"/>
    </location>
</feature>
<accession>A0A6L4WY30</accession>
<comment type="caution">
    <text evidence="3">The sequence shown here is derived from an EMBL/GenBank/DDBJ whole genome shotgun (WGS) entry which is preliminary data.</text>
</comment>
<feature type="compositionally biased region" description="Acidic residues" evidence="1">
    <location>
        <begin position="149"/>
        <end position="162"/>
    </location>
</feature>
<reference evidence="4 5" key="1">
    <citation type="submission" date="2019-10" db="EMBL/GenBank/DDBJ databases">
        <title>Bifidobacterium from non-human primates.</title>
        <authorList>
            <person name="Modesto M."/>
        </authorList>
    </citation>
    <scope>NUCLEOTIDE SEQUENCE [LARGE SCALE GENOMIC DNA]</scope>
    <source>
        <strain evidence="4 5">TREM</strain>
    </source>
</reference>
<protein>
    <submittedName>
        <fullName evidence="3">2CS histidine protein kinase</fullName>
    </submittedName>
</protein>
<keyword evidence="6" id="KW-1185">Reference proteome</keyword>
<dbReference type="Proteomes" id="UP000482084">
    <property type="component" value="Unassembled WGS sequence"/>
</dbReference>
<dbReference type="RefSeq" id="WP_152358931.1">
    <property type="nucleotide sequence ID" value="NZ_WBSM01000012.1"/>
</dbReference>
<feature type="compositionally biased region" description="Low complexity" evidence="1">
    <location>
        <begin position="209"/>
        <end position="226"/>
    </location>
</feature>
<keyword evidence="2" id="KW-0472">Membrane</keyword>
<evidence type="ECO:0000313" key="5">
    <source>
        <dbReference type="Proteomes" id="UP000469943"/>
    </source>
</evidence>
<keyword evidence="3" id="KW-0808">Transferase</keyword>
<feature type="transmembrane region" description="Helical" evidence="2">
    <location>
        <begin position="76"/>
        <end position="102"/>
    </location>
</feature>
<name>A0A6L4WY30_9BIFI</name>
<feature type="transmembrane region" description="Helical" evidence="2">
    <location>
        <begin position="16"/>
        <end position="33"/>
    </location>
</feature>
<evidence type="ECO:0000313" key="6">
    <source>
        <dbReference type="Proteomes" id="UP000482084"/>
    </source>
</evidence>